<evidence type="ECO:0000256" key="1">
    <source>
        <dbReference type="ARBA" id="ARBA00004651"/>
    </source>
</evidence>
<feature type="transmembrane region" description="Helical" evidence="7">
    <location>
        <begin position="212"/>
        <end position="234"/>
    </location>
</feature>
<sequence length="395" mass="41989">MVDTTDNAVERIRQRVQEKAARRAAARAGADRAADPAPYTGATTATVVATERQEAQRPAPEVPSEAELPGVHAEKPTDIPARGWVQIVKRAWAENGADNMPIIGGGVAFFGFLAIFPALIAAISLYGLIASPETVARQIESLSDQLPESAQSLLADQLTAITSNSGGALTVSLIISILGALWSASGGVGNLIKAVNIAYDEVETRNFIKLRLLSLALTLGTIVFVLITFSLVAVVPVVLDSLPLGVFGTILAQVIRWVLLLGVMSGALSVLYRVAPDRDAPKFRWVSLGSVVVTVIWAVISLLFSFYVDNFGSYDKTYGAIAGVIVLMLWLQLTVFLVLLGAEINSETEHQTAVDTTKGEPQPMGERDATMADEVADPPVPSKKDEEEAKATANA</sequence>
<keyword evidence="5 7" id="KW-0472">Membrane</keyword>
<evidence type="ECO:0000313" key="10">
    <source>
        <dbReference type="Proteomes" id="UP000468828"/>
    </source>
</evidence>
<dbReference type="EMBL" id="JAAGWB010000015">
    <property type="protein sequence ID" value="NEN50844.1"/>
    <property type="molecule type" value="Genomic_DNA"/>
</dbReference>
<dbReference type="InterPro" id="IPR017039">
    <property type="entry name" value="Virul_fac_BrkB"/>
</dbReference>
<reference evidence="8 10" key="1">
    <citation type="submission" date="2020-01" db="EMBL/GenBank/DDBJ databases">
        <title>the WGS Modestobacter muralis CPCC 204518.</title>
        <authorList>
            <person name="Jiang Z."/>
        </authorList>
    </citation>
    <scope>NUCLEOTIDE SEQUENCE [LARGE SCALE GENOMIC DNA]</scope>
    <source>
        <strain evidence="8 10">DSM 100205</strain>
    </source>
</reference>
<evidence type="ECO:0000313" key="9">
    <source>
        <dbReference type="EMBL" id="NEN50844.1"/>
    </source>
</evidence>
<dbReference type="RefSeq" id="WP_163610539.1">
    <property type="nucleotide sequence ID" value="NZ_JAAGWB010000015.1"/>
</dbReference>
<feature type="region of interest" description="Disordered" evidence="6">
    <location>
        <begin position="16"/>
        <end position="44"/>
    </location>
</feature>
<organism evidence="9 11">
    <name type="scientific">Modestobacter muralis</name>
    <dbReference type="NCBI Taxonomy" id="1608614"/>
    <lineage>
        <taxon>Bacteria</taxon>
        <taxon>Bacillati</taxon>
        <taxon>Actinomycetota</taxon>
        <taxon>Actinomycetes</taxon>
        <taxon>Geodermatophilales</taxon>
        <taxon>Geodermatophilaceae</taxon>
        <taxon>Modestobacter</taxon>
    </lineage>
</organism>
<dbReference type="Proteomes" id="UP000468828">
    <property type="component" value="Unassembled WGS sequence"/>
</dbReference>
<dbReference type="GO" id="GO:0005886">
    <property type="term" value="C:plasma membrane"/>
    <property type="evidence" value="ECO:0007669"/>
    <property type="project" value="UniProtKB-SubCell"/>
</dbReference>
<feature type="transmembrane region" description="Helical" evidence="7">
    <location>
        <begin position="107"/>
        <end position="129"/>
    </location>
</feature>
<feature type="transmembrane region" description="Helical" evidence="7">
    <location>
        <begin position="286"/>
        <end position="308"/>
    </location>
</feature>
<dbReference type="Pfam" id="PF03631">
    <property type="entry name" value="Virul_fac_BrkB"/>
    <property type="match status" value="1"/>
</dbReference>
<evidence type="ECO:0000256" key="5">
    <source>
        <dbReference type="ARBA" id="ARBA00023136"/>
    </source>
</evidence>
<feature type="compositionally biased region" description="Low complexity" evidence="6">
    <location>
        <begin position="35"/>
        <end position="44"/>
    </location>
</feature>
<dbReference type="PANTHER" id="PTHR30213:SF0">
    <property type="entry name" value="UPF0761 MEMBRANE PROTEIN YIHY"/>
    <property type="match status" value="1"/>
</dbReference>
<feature type="compositionally biased region" description="Basic and acidic residues" evidence="6">
    <location>
        <begin position="382"/>
        <end position="395"/>
    </location>
</feature>
<proteinExistence type="predicted"/>
<protein>
    <submittedName>
        <fullName evidence="9">YihY/virulence factor BrkB family protein</fullName>
    </submittedName>
</protein>
<feature type="transmembrane region" description="Helical" evidence="7">
    <location>
        <begin position="168"/>
        <end position="192"/>
    </location>
</feature>
<reference evidence="9 11" key="2">
    <citation type="submission" date="2020-02" db="EMBL/GenBank/DDBJ databases">
        <title>The WGS of Modestobacter muralis DSM 100205.</title>
        <authorList>
            <person name="Jiang Z."/>
        </authorList>
    </citation>
    <scope>NUCLEOTIDE SEQUENCE [LARGE SCALE GENOMIC DNA]</scope>
    <source>
        <strain evidence="9 11">DSM 100205</strain>
    </source>
</reference>
<evidence type="ECO:0000256" key="7">
    <source>
        <dbReference type="SAM" id="Phobius"/>
    </source>
</evidence>
<dbReference type="AlphaFoldDB" id="A0A6P0H9Y4"/>
<name>A0A6P0H9Y4_9ACTN</name>
<evidence type="ECO:0000256" key="2">
    <source>
        <dbReference type="ARBA" id="ARBA00022475"/>
    </source>
</evidence>
<keyword evidence="10" id="KW-1185">Reference proteome</keyword>
<keyword evidence="3 7" id="KW-0812">Transmembrane</keyword>
<feature type="transmembrane region" description="Helical" evidence="7">
    <location>
        <begin position="254"/>
        <end position="274"/>
    </location>
</feature>
<keyword evidence="2" id="KW-1003">Cell membrane</keyword>
<evidence type="ECO:0000256" key="6">
    <source>
        <dbReference type="SAM" id="MobiDB-lite"/>
    </source>
</evidence>
<dbReference type="EMBL" id="JAAGWH010000015">
    <property type="protein sequence ID" value="NEK94077.1"/>
    <property type="molecule type" value="Genomic_DNA"/>
</dbReference>
<accession>A0A6P0H9Y4</accession>
<dbReference type="NCBIfam" id="TIGR00765">
    <property type="entry name" value="yihY_not_rbn"/>
    <property type="match status" value="1"/>
</dbReference>
<evidence type="ECO:0000256" key="4">
    <source>
        <dbReference type="ARBA" id="ARBA00022989"/>
    </source>
</evidence>
<feature type="transmembrane region" description="Helical" evidence="7">
    <location>
        <begin position="320"/>
        <end position="342"/>
    </location>
</feature>
<comment type="subcellular location">
    <subcellularLocation>
        <location evidence="1">Cell membrane</location>
        <topology evidence="1">Multi-pass membrane protein</topology>
    </subcellularLocation>
</comment>
<comment type="caution">
    <text evidence="9">The sequence shown here is derived from an EMBL/GenBank/DDBJ whole genome shotgun (WGS) entry which is preliminary data.</text>
</comment>
<dbReference type="Proteomes" id="UP000471152">
    <property type="component" value="Unassembled WGS sequence"/>
</dbReference>
<feature type="region of interest" description="Disordered" evidence="6">
    <location>
        <begin position="350"/>
        <end position="395"/>
    </location>
</feature>
<keyword evidence="4 7" id="KW-1133">Transmembrane helix</keyword>
<evidence type="ECO:0000313" key="11">
    <source>
        <dbReference type="Proteomes" id="UP000471152"/>
    </source>
</evidence>
<evidence type="ECO:0000256" key="3">
    <source>
        <dbReference type="ARBA" id="ARBA00022692"/>
    </source>
</evidence>
<gene>
    <name evidence="9" type="ORF">G3R41_07790</name>
    <name evidence="8" type="ORF">GCU67_07790</name>
</gene>
<dbReference type="PANTHER" id="PTHR30213">
    <property type="entry name" value="INNER MEMBRANE PROTEIN YHJD"/>
    <property type="match status" value="1"/>
</dbReference>
<evidence type="ECO:0000313" key="8">
    <source>
        <dbReference type="EMBL" id="NEK94077.1"/>
    </source>
</evidence>